<proteinExistence type="predicted"/>
<evidence type="ECO:0000313" key="2">
    <source>
        <dbReference type="Proteomes" id="UP000886998"/>
    </source>
</evidence>
<keyword evidence="2" id="KW-1185">Reference proteome</keyword>
<dbReference type="Proteomes" id="UP000886998">
    <property type="component" value="Unassembled WGS sequence"/>
</dbReference>
<dbReference type="AlphaFoldDB" id="A0A8X6YNG7"/>
<reference evidence="1" key="1">
    <citation type="submission" date="2020-08" db="EMBL/GenBank/DDBJ databases">
        <title>Multicomponent nature underlies the extraordinary mechanical properties of spider dragline silk.</title>
        <authorList>
            <person name="Kono N."/>
            <person name="Nakamura H."/>
            <person name="Mori M."/>
            <person name="Yoshida Y."/>
            <person name="Ohtoshi R."/>
            <person name="Malay A.D."/>
            <person name="Moran D.A.P."/>
            <person name="Tomita M."/>
            <person name="Numata K."/>
            <person name="Arakawa K."/>
        </authorList>
    </citation>
    <scope>NUCLEOTIDE SEQUENCE</scope>
</reference>
<organism evidence="1 2">
    <name type="scientific">Trichonephila inaurata madagascariensis</name>
    <dbReference type="NCBI Taxonomy" id="2747483"/>
    <lineage>
        <taxon>Eukaryota</taxon>
        <taxon>Metazoa</taxon>
        <taxon>Ecdysozoa</taxon>
        <taxon>Arthropoda</taxon>
        <taxon>Chelicerata</taxon>
        <taxon>Arachnida</taxon>
        <taxon>Araneae</taxon>
        <taxon>Araneomorphae</taxon>
        <taxon>Entelegynae</taxon>
        <taxon>Araneoidea</taxon>
        <taxon>Nephilidae</taxon>
        <taxon>Trichonephila</taxon>
        <taxon>Trichonephila inaurata</taxon>
    </lineage>
</organism>
<gene>
    <name evidence="1" type="ORF">TNIN_17021</name>
</gene>
<evidence type="ECO:0000313" key="1">
    <source>
        <dbReference type="EMBL" id="GFY76240.1"/>
    </source>
</evidence>
<sequence>MDLGHVRFVLREEVLKIRRKDYLPGNVLTVHCRMWYNNEANNYGHCFAWTQIAVERRSFVWNIRQFRTFQESVCEIASASDEQSIISLKFFPSSGQNSETFICVQVCAHDQKLKTSTFRLYLMDTSGNRTNCLNDEIVFYASNKTALFTLNFLKDRIDKEKESLSPKRCFATVL</sequence>
<name>A0A8X6YNG7_9ARAC</name>
<dbReference type="EMBL" id="BMAV01021822">
    <property type="protein sequence ID" value="GFY76240.1"/>
    <property type="molecule type" value="Genomic_DNA"/>
</dbReference>
<accession>A0A8X6YNG7</accession>
<evidence type="ECO:0008006" key="3">
    <source>
        <dbReference type="Google" id="ProtNLM"/>
    </source>
</evidence>
<protein>
    <recommendedName>
        <fullName evidence="3">MATH domain-containing protein</fullName>
    </recommendedName>
</protein>
<comment type="caution">
    <text evidence="1">The sequence shown here is derived from an EMBL/GenBank/DDBJ whole genome shotgun (WGS) entry which is preliminary data.</text>
</comment>